<dbReference type="EMBL" id="CATNWA010014038">
    <property type="protein sequence ID" value="CAI9566453.1"/>
    <property type="molecule type" value="Genomic_DNA"/>
</dbReference>
<reference evidence="2" key="1">
    <citation type="submission" date="2023-05" db="EMBL/GenBank/DDBJ databases">
        <authorList>
            <person name="Stuckert A."/>
        </authorList>
    </citation>
    <scope>NUCLEOTIDE SEQUENCE</scope>
</reference>
<keyword evidence="1" id="KW-1133">Transmembrane helix</keyword>
<dbReference type="Proteomes" id="UP001162483">
    <property type="component" value="Unassembled WGS sequence"/>
</dbReference>
<feature type="non-terminal residue" evidence="2">
    <location>
        <position position="1"/>
    </location>
</feature>
<feature type="transmembrane region" description="Helical" evidence="1">
    <location>
        <begin position="20"/>
        <end position="42"/>
    </location>
</feature>
<comment type="caution">
    <text evidence="2">The sequence shown here is derived from an EMBL/GenBank/DDBJ whole genome shotgun (WGS) entry which is preliminary data.</text>
</comment>
<organism evidence="2 3">
    <name type="scientific">Staurois parvus</name>
    <dbReference type="NCBI Taxonomy" id="386267"/>
    <lineage>
        <taxon>Eukaryota</taxon>
        <taxon>Metazoa</taxon>
        <taxon>Chordata</taxon>
        <taxon>Craniata</taxon>
        <taxon>Vertebrata</taxon>
        <taxon>Euteleostomi</taxon>
        <taxon>Amphibia</taxon>
        <taxon>Batrachia</taxon>
        <taxon>Anura</taxon>
        <taxon>Neobatrachia</taxon>
        <taxon>Ranoidea</taxon>
        <taxon>Ranidae</taxon>
        <taxon>Staurois</taxon>
    </lineage>
</organism>
<accession>A0ABN9D1T3</accession>
<name>A0ABN9D1T3_9NEOB</name>
<keyword evidence="1" id="KW-0812">Transmembrane</keyword>
<evidence type="ECO:0000313" key="3">
    <source>
        <dbReference type="Proteomes" id="UP001162483"/>
    </source>
</evidence>
<sequence length="76" mass="8485">VGVQNVPASVRCRRNSAPSLVLVIAPSLVLVEGILPHHWYWWKEYCPIISISGRNSAPSLVTVGGMVPHHWCQREE</sequence>
<protein>
    <submittedName>
        <fullName evidence="2">Uncharacterized protein</fullName>
    </submittedName>
</protein>
<keyword evidence="3" id="KW-1185">Reference proteome</keyword>
<keyword evidence="1" id="KW-0472">Membrane</keyword>
<gene>
    <name evidence="2" type="ORF">SPARVUS_LOCUS6375882</name>
</gene>
<proteinExistence type="predicted"/>
<evidence type="ECO:0000256" key="1">
    <source>
        <dbReference type="SAM" id="Phobius"/>
    </source>
</evidence>
<evidence type="ECO:0000313" key="2">
    <source>
        <dbReference type="EMBL" id="CAI9566453.1"/>
    </source>
</evidence>